<evidence type="ECO:0008006" key="3">
    <source>
        <dbReference type="Google" id="ProtNLM"/>
    </source>
</evidence>
<name>A0A518EP15_9BACT</name>
<evidence type="ECO:0000313" key="1">
    <source>
        <dbReference type="EMBL" id="QDV05816.1"/>
    </source>
</evidence>
<gene>
    <name evidence="1" type="ORF">Poly30_13190</name>
</gene>
<proteinExistence type="predicted"/>
<evidence type="ECO:0000313" key="2">
    <source>
        <dbReference type="Proteomes" id="UP000320390"/>
    </source>
</evidence>
<dbReference type="EMBL" id="CP036434">
    <property type="protein sequence ID" value="QDV05816.1"/>
    <property type="molecule type" value="Genomic_DNA"/>
</dbReference>
<sequence>MSEAHPDLSLTDVAWLNALARALTRDGADDLVQETWMMVRTSPPAHGGLNRSWLATVLRRFHLQSLCSEVSQDHEPNLSTWRIYRPAPGNRK</sequence>
<protein>
    <recommendedName>
        <fullName evidence="3">RNA polymerase sigma-70 region 2 domain-containing protein</fullName>
    </recommendedName>
</protein>
<reference evidence="1 2" key="1">
    <citation type="submission" date="2019-02" db="EMBL/GenBank/DDBJ databases">
        <title>Deep-cultivation of Planctomycetes and their phenomic and genomic characterization uncovers novel biology.</title>
        <authorList>
            <person name="Wiegand S."/>
            <person name="Jogler M."/>
            <person name="Boedeker C."/>
            <person name="Pinto D."/>
            <person name="Vollmers J."/>
            <person name="Rivas-Marin E."/>
            <person name="Kohn T."/>
            <person name="Peeters S.H."/>
            <person name="Heuer A."/>
            <person name="Rast P."/>
            <person name="Oberbeckmann S."/>
            <person name="Bunk B."/>
            <person name="Jeske O."/>
            <person name="Meyerdierks A."/>
            <person name="Storesund J.E."/>
            <person name="Kallscheuer N."/>
            <person name="Luecker S."/>
            <person name="Lage O.M."/>
            <person name="Pohl T."/>
            <person name="Merkel B.J."/>
            <person name="Hornburger P."/>
            <person name="Mueller R.-W."/>
            <person name="Bruemmer F."/>
            <person name="Labrenz M."/>
            <person name="Spormann A.M."/>
            <person name="Op den Camp H."/>
            <person name="Overmann J."/>
            <person name="Amann R."/>
            <person name="Jetten M.S.M."/>
            <person name="Mascher T."/>
            <person name="Medema M.H."/>
            <person name="Devos D.P."/>
            <person name="Kaster A.-K."/>
            <person name="Ovreas L."/>
            <person name="Rohde M."/>
            <person name="Galperin M.Y."/>
            <person name="Jogler C."/>
        </authorList>
    </citation>
    <scope>NUCLEOTIDE SEQUENCE [LARGE SCALE GENOMIC DNA]</scope>
    <source>
        <strain evidence="1 2">Poly30</strain>
    </source>
</reference>
<organism evidence="1 2">
    <name type="scientific">Saltatorellus ferox</name>
    <dbReference type="NCBI Taxonomy" id="2528018"/>
    <lineage>
        <taxon>Bacteria</taxon>
        <taxon>Pseudomonadati</taxon>
        <taxon>Planctomycetota</taxon>
        <taxon>Planctomycetia</taxon>
        <taxon>Planctomycetia incertae sedis</taxon>
        <taxon>Saltatorellus</taxon>
    </lineage>
</organism>
<accession>A0A518EP15</accession>
<dbReference type="Proteomes" id="UP000320390">
    <property type="component" value="Chromosome"/>
</dbReference>
<dbReference type="AlphaFoldDB" id="A0A518EP15"/>
<keyword evidence="2" id="KW-1185">Reference proteome</keyword>